<dbReference type="Gene3D" id="3.10.310.10">
    <property type="entry name" value="Diaminopimelate Epimerase, Chain A, domain 1"/>
    <property type="match status" value="1"/>
</dbReference>
<protein>
    <submittedName>
        <fullName evidence="2">PhzF family phenazine biosynthesis protein</fullName>
    </submittedName>
</protein>
<organism evidence="2 3">
    <name type="scientific">Komagataeibacter xylinus</name>
    <name type="common">Gluconacetobacter xylinus</name>
    <dbReference type="NCBI Taxonomy" id="28448"/>
    <lineage>
        <taxon>Bacteria</taxon>
        <taxon>Pseudomonadati</taxon>
        <taxon>Pseudomonadota</taxon>
        <taxon>Alphaproteobacteria</taxon>
        <taxon>Acetobacterales</taxon>
        <taxon>Acetobacteraceae</taxon>
        <taxon>Komagataeibacter</taxon>
    </lineage>
</organism>
<name>A0A857FSU2_KOMXY</name>
<comment type="similarity">
    <text evidence="1">Belongs to the PhzF family.</text>
</comment>
<dbReference type="PANTHER" id="PTHR13774">
    <property type="entry name" value="PHENAZINE BIOSYNTHESIS PROTEIN"/>
    <property type="match status" value="1"/>
</dbReference>
<sequence>MISLDFQQVDVFSSVPLRGNPLAVVEKADALSEGKMAAFANWTNLSETTFLLKPTHPDADYRLRIFTLYSELPFAGHPALGSCHVWLSSLDFPQGKDIMQECGTGTQKRSLAEGCWSASRGHARRHPFRGWNLPVPIARVRRRLTDSPAKRDPSHSFKGALGPVIGLADFQ</sequence>
<dbReference type="AlphaFoldDB" id="A0A857FSU2"/>
<evidence type="ECO:0000256" key="1">
    <source>
        <dbReference type="ARBA" id="ARBA00008270"/>
    </source>
</evidence>
<dbReference type="PANTHER" id="PTHR13774:SF32">
    <property type="entry name" value="ANTISENSE-ENHANCING SEQUENCE 1"/>
    <property type="match status" value="1"/>
</dbReference>
<dbReference type="GO" id="GO:0016853">
    <property type="term" value="F:isomerase activity"/>
    <property type="evidence" value="ECO:0007669"/>
    <property type="project" value="TreeGrafter"/>
</dbReference>
<dbReference type="Pfam" id="PF02567">
    <property type="entry name" value="PhzC-PhzF"/>
    <property type="match status" value="1"/>
</dbReference>
<dbReference type="SUPFAM" id="SSF54506">
    <property type="entry name" value="Diaminopimelate epimerase-like"/>
    <property type="match status" value="1"/>
</dbReference>
<dbReference type="EMBL" id="CP041348">
    <property type="protein sequence ID" value="QHC37275.1"/>
    <property type="molecule type" value="Genomic_DNA"/>
</dbReference>
<dbReference type="OrthoDB" id="9788221at2"/>
<proteinExistence type="inferred from homology"/>
<accession>A0A857FSU2</accession>
<dbReference type="Proteomes" id="UP000464674">
    <property type="component" value="Chromosome"/>
</dbReference>
<dbReference type="NCBIfam" id="TIGR00654">
    <property type="entry name" value="PhzF_family"/>
    <property type="match status" value="1"/>
</dbReference>
<dbReference type="InterPro" id="IPR003719">
    <property type="entry name" value="Phenazine_PhzF-like"/>
</dbReference>
<evidence type="ECO:0000313" key="2">
    <source>
        <dbReference type="EMBL" id="QHC37275.1"/>
    </source>
</evidence>
<evidence type="ECO:0000313" key="3">
    <source>
        <dbReference type="Proteomes" id="UP000464674"/>
    </source>
</evidence>
<dbReference type="GO" id="GO:0005737">
    <property type="term" value="C:cytoplasm"/>
    <property type="evidence" value="ECO:0007669"/>
    <property type="project" value="TreeGrafter"/>
</dbReference>
<reference evidence="2 3" key="1">
    <citation type="journal article" date="2020" name="Carbohydr. Polym.">
        <title>Characterization and optimization of production of bacterial cellulose from strain CGMCC 17276 based on whole-genome analysis.</title>
        <authorList>
            <person name="Lu T."/>
            <person name="Gao H."/>
            <person name="Liao B."/>
            <person name="Wu J."/>
            <person name="Zhang W."/>
            <person name="Huang J."/>
            <person name="Liu M."/>
            <person name="Huang J."/>
            <person name="Chang Z."/>
            <person name="Jin M."/>
            <person name="Yi Z."/>
            <person name="Jiang D."/>
        </authorList>
    </citation>
    <scope>NUCLEOTIDE SEQUENCE [LARGE SCALE GENOMIC DNA]</scope>
    <source>
        <strain evidence="2 3">CGMCC 17276</strain>
    </source>
</reference>
<gene>
    <name evidence="2" type="ORF">FMA36_15925</name>
</gene>